<evidence type="ECO:0000256" key="1">
    <source>
        <dbReference type="ARBA" id="ARBA00004123"/>
    </source>
</evidence>
<evidence type="ECO:0000313" key="10">
    <source>
        <dbReference type="Proteomes" id="UP000426265"/>
    </source>
</evidence>
<keyword evidence="6" id="KW-0539">Nucleus</keyword>
<feature type="region of interest" description="Disordered" evidence="7">
    <location>
        <begin position="172"/>
        <end position="194"/>
    </location>
</feature>
<accession>A0A654FBU2</accession>
<dbReference type="InterPro" id="IPR003604">
    <property type="entry name" value="Matrin/U1-like-C_Znf_C2H2"/>
</dbReference>
<evidence type="ECO:0000256" key="2">
    <source>
        <dbReference type="ARBA" id="ARBA00022723"/>
    </source>
</evidence>
<comment type="subcellular location">
    <subcellularLocation>
        <location evidence="1">Nucleus</location>
    </subcellularLocation>
</comment>
<evidence type="ECO:0000256" key="4">
    <source>
        <dbReference type="ARBA" id="ARBA00022771"/>
    </source>
</evidence>
<evidence type="ECO:0000313" key="9">
    <source>
        <dbReference type="EMBL" id="VYS59013.1"/>
    </source>
</evidence>
<protein>
    <recommendedName>
        <fullName evidence="8">U1-type domain-containing protein</fullName>
    </recommendedName>
</protein>
<sequence>MNQSTAVDAYYASYYGYYANPNPSSISDLQTYESSAIAIPPPPGVVDSTAAVIATTSYVTVDTTPYYTLDMNAQQNSAWPDLIEQSHSIYPPDFSWTGHIVQAQLPGTKKGKVVRSAHCEVCKVDCNGPSVFEQHILGKKHLKNLEKLKTCLLSSNTGSSLSGPTVTAPLIGPQENPCTSKARKRGADSTTEDLESKRRRVVECGVSNESIRLCRICNVVCNSDIVYNDHLAGQKHAAKAAKALVNYIDS</sequence>
<evidence type="ECO:0000256" key="5">
    <source>
        <dbReference type="ARBA" id="ARBA00022833"/>
    </source>
</evidence>
<dbReference type="ExpressionAtlas" id="A0A654FBU2">
    <property type="expression patterns" value="baseline and differential"/>
</dbReference>
<keyword evidence="2" id="KW-0479">Metal-binding</keyword>
<evidence type="ECO:0000256" key="6">
    <source>
        <dbReference type="ARBA" id="ARBA00023242"/>
    </source>
</evidence>
<dbReference type="InterPro" id="IPR036236">
    <property type="entry name" value="Znf_C2H2_sf"/>
</dbReference>
<feature type="domain" description="U1-type" evidence="8">
    <location>
        <begin position="209"/>
        <end position="243"/>
    </location>
</feature>
<gene>
    <name evidence="9" type="ORF">AN1_LOCUS14455</name>
</gene>
<dbReference type="Proteomes" id="UP000426265">
    <property type="component" value="Unassembled WGS sequence"/>
</dbReference>
<dbReference type="AlphaFoldDB" id="A0A654FBU2"/>
<dbReference type="GO" id="GO:0005634">
    <property type="term" value="C:nucleus"/>
    <property type="evidence" value="ECO:0007669"/>
    <property type="project" value="UniProtKB-SubCell"/>
</dbReference>
<dbReference type="GO" id="GO:0008270">
    <property type="term" value="F:zinc ion binding"/>
    <property type="evidence" value="ECO:0007669"/>
    <property type="project" value="UniProtKB-KW"/>
</dbReference>
<keyword evidence="3" id="KW-0677">Repeat</keyword>
<evidence type="ECO:0000256" key="7">
    <source>
        <dbReference type="SAM" id="MobiDB-lite"/>
    </source>
</evidence>
<dbReference type="GO" id="GO:0003676">
    <property type="term" value="F:nucleic acid binding"/>
    <property type="evidence" value="ECO:0007669"/>
    <property type="project" value="InterPro"/>
</dbReference>
<keyword evidence="4" id="KW-0863">Zinc-finger</keyword>
<evidence type="ECO:0000256" key="3">
    <source>
        <dbReference type="ARBA" id="ARBA00022737"/>
    </source>
</evidence>
<organism evidence="9 10">
    <name type="scientific">Arabidopsis thaliana</name>
    <name type="common">Mouse-ear cress</name>
    <dbReference type="NCBI Taxonomy" id="3702"/>
    <lineage>
        <taxon>Eukaryota</taxon>
        <taxon>Viridiplantae</taxon>
        <taxon>Streptophyta</taxon>
        <taxon>Embryophyta</taxon>
        <taxon>Tracheophyta</taxon>
        <taxon>Spermatophyta</taxon>
        <taxon>Magnoliopsida</taxon>
        <taxon>eudicotyledons</taxon>
        <taxon>Gunneridae</taxon>
        <taxon>Pentapetalae</taxon>
        <taxon>rosids</taxon>
        <taxon>malvids</taxon>
        <taxon>Brassicales</taxon>
        <taxon>Brassicaceae</taxon>
        <taxon>Camelineae</taxon>
        <taxon>Arabidopsis</taxon>
    </lineage>
</organism>
<dbReference type="EMBL" id="CACRSJ010000106">
    <property type="protein sequence ID" value="VYS59013.1"/>
    <property type="molecule type" value="Genomic_DNA"/>
</dbReference>
<dbReference type="PANTHER" id="PTHR46144:SF6">
    <property type="entry name" value="C2H2-TYPE DOMAIN-CONTAINING PROTEIN"/>
    <property type="match status" value="1"/>
</dbReference>
<keyword evidence="5" id="KW-0862">Zinc</keyword>
<reference evidence="9 10" key="1">
    <citation type="submission" date="2019-11" db="EMBL/GenBank/DDBJ databases">
        <authorList>
            <person name="Jiao W.-B."/>
            <person name="Schneeberger K."/>
        </authorList>
    </citation>
    <scope>NUCLEOTIDE SEQUENCE [LARGE SCALE GENOMIC DNA]</scope>
    <source>
        <strain evidence="10">cv. An-1</strain>
    </source>
</reference>
<dbReference type="InterPro" id="IPR013087">
    <property type="entry name" value="Znf_C2H2_type"/>
</dbReference>
<dbReference type="SUPFAM" id="SSF57667">
    <property type="entry name" value="beta-beta-alpha zinc fingers"/>
    <property type="match status" value="2"/>
</dbReference>
<feature type="domain" description="U1-type" evidence="8">
    <location>
        <begin position="114"/>
        <end position="148"/>
    </location>
</feature>
<dbReference type="Pfam" id="PF12874">
    <property type="entry name" value="zf-met"/>
    <property type="match status" value="2"/>
</dbReference>
<dbReference type="PANTHER" id="PTHR46144">
    <property type="entry name" value="ZINC FINGER PROTEIN 385B-LIKE"/>
    <property type="match status" value="1"/>
</dbReference>
<proteinExistence type="predicted"/>
<evidence type="ECO:0000259" key="8">
    <source>
        <dbReference type="SMART" id="SM00451"/>
    </source>
</evidence>
<dbReference type="Gene3D" id="3.30.160.60">
    <property type="entry name" value="Classic Zinc Finger"/>
    <property type="match status" value="2"/>
</dbReference>
<dbReference type="SMART" id="SM00451">
    <property type="entry name" value="ZnF_U1"/>
    <property type="match status" value="2"/>
</dbReference>
<name>A0A654FBU2_ARATH</name>
<dbReference type="InterPro" id="IPR051868">
    <property type="entry name" value="ZN346_ZMAT4"/>
</dbReference>